<dbReference type="Gene3D" id="3.40.50.300">
    <property type="entry name" value="P-loop containing nucleotide triphosphate hydrolases"/>
    <property type="match status" value="1"/>
</dbReference>
<dbReference type="Gene3D" id="1.10.287.510">
    <property type="entry name" value="Helix hairpin bin"/>
    <property type="match status" value="1"/>
</dbReference>
<organism evidence="3">
    <name type="scientific">Thomasclavelia ramosa</name>
    <dbReference type="NCBI Taxonomy" id="1547"/>
    <lineage>
        <taxon>Bacteria</taxon>
        <taxon>Bacillati</taxon>
        <taxon>Bacillota</taxon>
        <taxon>Erysipelotrichia</taxon>
        <taxon>Erysipelotrichales</taxon>
        <taxon>Coprobacillaceae</taxon>
        <taxon>Thomasclavelia</taxon>
    </lineage>
</organism>
<evidence type="ECO:0000259" key="2">
    <source>
        <dbReference type="Pfam" id="PF13476"/>
    </source>
</evidence>
<reference evidence="3" key="1">
    <citation type="submission" date="2019-11" db="EMBL/GenBank/DDBJ databases">
        <authorList>
            <person name="Feng L."/>
        </authorList>
    </citation>
    <scope>NUCLEOTIDE SEQUENCE</scope>
    <source>
        <strain evidence="3">CramosumLFYP8</strain>
    </source>
</reference>
<protein>
    <submittedName>
        <fullName evidence="3">Chromosome segregation protein</fullName>
    </submittedName>
</protein>
<feature type="coiled-coil region" evidence="1">
    <location>
        <begin position="267"/>
        <end position="325"/>
    </location>
</feature>
<dbReference type="InterPro" id="IPR038729">
    <property type="entry name" value="Rad50/SbcC_AAA"/>
</dbReference>
<feature type="domain" description="Rad50/SbcC-type AAA" evidence="2">
    <location>
        <begin position="9"/>
        <end position="257"/>
    </location>
</feature>
<dbReference type="SUPFAM" id="SSF75712">
    <property type="entry name" value="Rad50 coiled-coil Zn hook"/>
    <property type="match status" value="1"/>
</dbReference>
<dbReference type="AlphaFoldDB" id="A0A6N2Y0X6"/>
<evidence type="ECO:0000313" key="3">
    <source>
        <dbReference type="EMBL" id="VYT59616.1"/>
    </source>
</evidence>
<sequence>MKNVRLKQMKLRNFKGITDLTINFNCLDTSVSARNGSGKTTIFDAFTWLFFNKDSMGNVPNTDSFSVRPKDENGNIIHHLEYSVETVLTINDEEKSFKKILVEKFEKSRGVSSDKCTGTTNKLYIDDIEVKLKEFNETVNNLFNEDIFKLITNPFYFNSLKWEEQMKILIEMYGDISDEEVIAQNKELNPLSEAAKTKGIDKYLLQLKQQIKKIKDEQNIIPVQIKEAQLAIPTDIETIDEDKLTYINNRINELEAKKQTVLNGGAIAEKETELIKLRNQRLLIKNEVPDVKPLKDEEYSLSVKIDSLEHKKERAENEIRAKKSQQKSNELMRDELRNKFTEVNNMQYDESKNICPHCGQELPQEKIDGFMEEFNISKSNQLKNIASDGKALKAKFESLVEDVEVLENDIKNNEILINDYKLKLKEVTEKIANINEDFAKEQEPKINAVDEQIVNAEREVEFLKSNTGEEVAKINEEIGMLKEQRSHYEEIKAKINLVEVQKKRIKELKEREVFISKEKTEREKMQYLCELFIQEKTNMISENINKHFEITNFVFYKEKYNGEIEKTCLAVSEGKNEKETNNAKKYNIGLDIINAISKYYDIYMPIFIDNCEGVNEFIKTQSQQIKFYVSEDETLRIENK</sequence>
<proteinExistence type="predicted"/>
<keyword evidence="1" id="KW-0175">Coiled coil</keyword>
<dbReference type="InterPro" id="IPR027417">
    <property type="entry name" value="P-loop_NTPase"/>
</dbReference>
<gene>
    <name evidence="3" type="ORF">CRLFYP8_01149</name>
</gene>
<name>A0A6N2Y0X6_9FIRM</name>
<accession>A0A6N2Y0X6</accession>
<dbReference type="EMBL" id="CACRTL010000008">
    <property type="protein sequence ID" value="VYT59616.1"/>
    <property type="molecule type" value="Genomic_DNA"/>
</dbReference>
<dbReference type="Pfam" id="PF13476">
    <property type="entry name" value="AAA_23"/>
    <property type="match status" value="1"/>
</dbReference>
<evidence type="ECO:0000256" key="1">
    <source>
        <dbReference type="SAM" id="Coils"/>
    </source>
</evidence>
<dbReference type="RefSeq" id="WP_156635093.1">
    <property type="nucleotide sequence ID" value="NZ_CACRTL010000008.1"/>
</dbReference>
<feature type="coiled-coil region" evidence="1">
    <location>
        <begin position="389"/>
        <end position="511"/>
    </location>
</feature>